<dbReference type="InterPro" id="IPR036881">
    <property type="entry name" value="Glyco_hydro_3_C_sf"/>
</dbReference>
<dbReference type="InterPro" id="IPR013783">
    <property type="entry name" value="Ig-like_fold"/>
</dbReference>
<evidence type="ECO:0000256" key="4">
    <source>
        <dbReference type="SAM" id="SignalP"/>
    </source>
</evidence>
<dbReference type="RefSeq" id="WP_007840574.1">
    <property type="nucleotide sequence ID" value="NZ_CAXSRD010000007.1"/>
</dbReference>
<dbReference type="Proteomes" id="UP000294527">
    <property type="component" value="Unassembled WGS sequence"/>
</dbReference>
<dbReference type="GO" id="GO:0009251">
    <property type="term" value="P:glucan catabolic process"/>
    <property type="evidence" value="ECO:0007669"/>
    <property type="project" value="TreeGrafter"/>
</dbReference>
<dbReference type="SMART" id="SM01217">
    <property type="entry name" value="Fn3_like"/>
    <property type="match status" value="1"/>
</dbReference>
<dbReference type="FunFam" id="2.60.40.10:FF:000495">
    <property type="entry name" value="Periplasmic beta-glucosidase"/>
    <property type="match status" value="1"/>
</dbReference>
<evidence type="ECO:0000256" key="2">
    <source>
        <dbReference type="ARBA" id="ARBA00022801"/>
    </source>
</evidence>
<feature type="domain" description="Fibronectin type III-like" evidence="5">
    <location>
        <begin position="689"/>
        <end position="758"/>
    </location>
</feature>
<dbReference type="GO" id="GO:0008422">
    <property type="term" value="F:beta-glucosidase activity"/>
    <property type="evidence" value="ECO:0007669"/>
    <property type="project" value="TreeGrafter"/>
</dbReference>
<dbReference type="InterPro" id="IPR051915">
    <property type="entry name" value="Cellulose_Degrad_GH3"/>
</dbReference>
<evidence type="ECO:0000256" key="3">
    <source>
        <dbReference type="RuleBase" id="RU361161"/>
    </source>
</evidence>
<evidence type="ECO:0000256" key="1">
    <source>
        <dbReference type="ARBA" id="ARBA00005336"/>
    </source>
</evidence>
<evidence type="ECO:0000259" key="5">
    <source>
        <dbReference type="SMART" id="SM01217"/>
    </source>
</evidence>
<accession>A0A413GRI5</accession>
<evidence type="ECO:0000313" key="6">
    <source>
        <dbReference type="EMBL" id="TDA73043.1"/>
    </source>
</evidence>
<proteinExistence type="inferred from homology"/>
<dbReference type="InterPro" id="IPR036962">
    <property type="entry name" value="Glyco_hydro_3_N_sf"/>
</dbReference>
<dbReference type="InterPro" id="IPR001764">
    <property type="entry name" value="Glyco_hydro_3_N"/>
</dbReference>
<reference evidence="6 7" key="1">
    <citation type="journal article" date="2019" name="Nat. Microbiol.">
        <title>Genomic variation and strain-specific functional adaptation in the human gut microbiome during early life.</title>
        <authorList>
            <person name="Vatanen T."/>
            <person name="Plichta D.R."/>
            <person name="Somani J."/>
            <person name="Munch P.C."/>
            <person name="Arthur T.D."/>
            <person name="Hall A.B."/>
            <person name="Rudolf S."/>
            <person name="Oakeley E.J."/>
            <person name="Ke X."/>
            <person name="Young R.A."/>
            <person name="Haiser H.J."/>
            <person name="Kolde R."/>
            <person name="Yassour M."/>
            <person name="Luopajarvi K."/>
            <person name="Siljander H."/>
            <person name="Virtanen S.M."/>
            <person name="Ilonen J."/>
            <person name="Uibo R."/>
            <person name="Tillmann V."/>
            <person name="Mokurov S."/>
            <person name="Dorshakova N."/>
            <person name="Porter J.A."/>
            <person name="McHardy A.C."/>
            <person name="Lahdesmaki H."/>
            <person name="Vlamakis H."/>
            <person name="Huttenhower C."/>
            <person name="Knip M."/>
            <person name="Xavier R.J."/>
        </authorList>
    </citation>
    <scope>NUCLEOTIDE SEQUENCE [LARGE SCALE GENOMIC DNA]</scope>
    <source>
        <strain evidence="6 7">RJX1047</strain>
    </source>
</reference>
<organism evidence="6 7">
    <name type="scientific">Phocaeicola dorei</name>
    <dbReference type="NCBI Taxonomy" id="357276"/>
    <lineage>
        <taxon>Bacteria</taxon>
        <taxon>Pseudomonadati</taxon>
        <taxon>Bacteroidota</taxon>
        <taxon>Bacteroidia</taxon>
        <taxon>Bacteroidales</taxon>
        <taxon>Bacteroidaceae</taxon>
        <taxon>Phocaeicola</taxon>
    </lineage>
</organism>
<gene>
    <name evidence="6" type="ORF">E1I98_16705</name>
</gene>
<keyword evidence="2 3" id="KW-0378">Hydrolase</keyword>
<dbReference type="AlphaFoldDB" id="A0A413GRI5"/>
<dbReference type="PRINTS" id="PR00133">
    <property type="entry name" value="GLHYDRLASE3"/>
</dbReference>
<dbReference type="Gene3D" id="3.40.50.1700">
    <property type="entry name" value="Glycoside hydrolase family 3 C-terminal domain"/>
    <property type="match status" value="1"/>
</dbReference>
<dbReference type="Pfam" id="PF00933">
    <property type="entry name" value="Glyco_hydro_3"/>
    <property type="match status" value="1"/>
</dbReference>
<dbReference type="Gene3D" id="2.60.40.10">
    <property type="entry name" value="Immunoglobulins"/>
    <property type="match status" value="1"/>
</dbReference>
<keyword evidence="4" id="KW-0732">Signal</keyword>
<dbReference type="PANTHER" id="PTHR30620:SF123">
    <property type="entry name" value="BETA-XYLOSIDASE"/>
    <property type="match status" value="1"/>
</dbReference>
<dbReference type="SUPFAM" id="SSF51445">
    <property type="entry name" value="(Trans)glycosidases"/>
    <property type="match status" value="1"/>
</dbReference>
<sequence>MKKTLFLYSITFCAVFPIFTFAQKPLYKNPEAAIEERVEDLLGRMTLEEKVAQLGSTGNLEVENGIIMQRDGLRNGLGQLSRTGEKLLPKQTVQLVNALQHFLMDSTRLGIPAIIHEETLHGVMMAGATVFPQAIARGSSWNVDLERKVGEVIARETRSRGSNLSLSPNLDLARDPRYGRTEETYGEDPYLASRMGVAIISGMQGDTYNIGKDHIGVTVKHLGASGQPLGGLNLSPNYMSERTMREADFVPFRAAVEEAKVASVMAAYVEYDGQPCHSNQWLLDDLLRREWGFEGIVVSDYGGIGTIAHSHHCAEDMDEAALLALNAGVDVELARTNAYKNLVKLVHDGRLEEKSIDRAVKRVLRLKFRLGLFENPYADENYAMKNNRSAENLLLSLNMARESVVLLKNKQGILPLNLDKYKDIAVIGPNAAHAHYGGYTTEWSYDKGISILDGLQKVLSELNQICSIKYAEGCKIHSDDGYWRHPEPAFYDEDKDHELICEAMEVAGQSDIVILALGGTPRTCRESAGMKRLGDRNDLCLYGRQQELFDSLCTLGKPIIVYLMNGRPLTINRIAAEADAILEGWYLGEATGKAVAEVLLGKVNPSGKLPVSFPRSVGNLPAYYNRHPSAFGLRYINADNEPLYPFGFGLSYTTFEYGKPKLSTKEMTVDGSVLLSVKVKNTGSVEGKEVVQLYVRDDLSTVTRPIKELKGFKKIFLKPGEEQIVRFTVDRTTLKYFNRKMQEVVEPGTFTLMVGPNSTDLQDIKFIVK</sequence>
<dbReference type="PANTHER" id="PTHR30620">
    <property type="entry name" value="PERIPLASMIC BETA-GLUCOSIDASE-RELATED"/>
    <property type="match status" value="1"/>
</dbReference>
<evidence type="ECO:0000313" key="7">
    <source>
        <dbReference type="Proteomes" id="UP000294527"/>
    </source>
</evidence>
<dbReference type="InterPro" id="IPR017853">
    <property type="entry name" value="GH"/>
</dbReference>
<comment type="similarity">
    <text evidence="1 3">Belongs to the glycosyl hydrolase 3 family.</text>
</comment>
<feature type="chain" id="PRO_5043189520" evidence="4">
    <location>
        <begin position="23"/>
        <end position="769"/>
    </location>
</feature>
<dbReference type="Pfam" id="PF01915">
    <property type="entry name" value="Glyco_hydro_3_C"/>
    <property type="match status" value="1"/>
</dbReference>
<name>A0A413GRI5_9BACT</name>
<feature type="signal peptide" evidence="4">
    <location>
        <begin position="1"/>
        <end position="22"/>
    </location>
</feature>
<protein>
    <submittedName>
        <fullName evidence="6">Beta-glucosidase</fullName>
    </submittedName>
</protein>
<comment type="caution">
    <text evidence="6">The sequence shown here is derived from an EMBL/GenBank/DDBJ whole genome shotgun (WGS) entry which is preliminary data.</text>
</comment>
<dbReference type="Pfam" id="PF14310">
    <property type="entry name" value="Fn3-like"/>
    <property type="match status" value="1"/>
</dbReference>
<keyword evidence="3" id="KW-0326">Glycosidase</keyword>
<dbReference type="Gene3D" id="3.20.20.300">
    <property type="entry name" value="Glycoside hydrolase, family 3, N-terminal domain"/>
    <property type="match status" value="1"/>
</dbReference>
<dbReference type="PROSITE" id="PS00775">
    <property type="entry name" value="GLYCOSYL_HYDROL_F3"/>
    <property type="match status" value="1"/>
</dbReference>
<dbReference type="InterPro" id="IPR019800">
    <property type="entry name" value="Glyco_hydro_3_AS"/>
</dbReference>
<dbReference type="InterPro" id="IPR026891">
    <property type="entry name" value="Fn3-like"/>
</dbReference>
<dbReference type="SUPFAM" id="SSF52279">
    <property type="entry name" value="Beta-D-glucan exohydrolase, C-terminal domain"/>
    <property type="match status" value="1"/>
</dbReference>
<dbReference type="InterPro" id="IPR002772">
    <property type="entry name" value="Glyco_hydro_3_C"/>
</dbReference>
<dbReference type="EMBL" id="SLTU01000002">
    <property type="protein sequence ID" value="TDA73043.1"/>
    <property type="molecule type" value="Genomic_DNA"/>
</dbReference>